<keyword evidence="1" id="KW-0812">Transmembrane</keyword>
<sequence length="214" mass="24960">MQQYLIFLYLYIYLQFYYPIIGLTNTLVDNDTFSTSCSQMSENVISRCMEPILKYSSNVQKSSPKNAKWTLQSGHAFKELCLLYKEFEMCTSLITCQSLSKLGIEASYQYMCGEGYPIFEKYSKCFSEVETENTYLECKNNASNDMEVILEWRQKDQQRYFSELCNIMENYLECCKPNVVKKCGKEAWKLVSKITTDSLKVTMPNCNVKKALFI</sequence>
<dbReference type="InterPro" id="IPR002542">
    <property type="entry name" value="T20D4.11-like_dom"/>
</dbReference>
<feature type="transmembrane region" description="Helical" evidence="1">
    <location>
        <begin position="7"/>
        <end position="28"/>
    </location>
</feature>
<evidence type="ECO:0000259" key="2">
    <source>
        <dbReference type="Pfam" id="PF01579"/>
    </source>
</evidence>
<name>A0A090MZU5_STRRB</name>
<dbReference type="AlphaFoldDB" id="A0A090MZU5"/>
<evidence type="ECO:0000313" key="5">
    <source>
        <dbReference type="WBParaSite" id="SRAE_2000419200.1"/>
    </source>
</evidence>
<dbReference type="OMA" id="CKTAATQ"/>
<proteinExistence type="predicted"/>
<dbReference type="WormBase" id="SRAE_2000419200">
    <property type="protein sequence ID" value="SRP03292"/>
    <property type="gene ID" value="WBGene00264421"/>
</dbReference>
<dbReference type="Proteomes" id="UP000035682">
    <property type="component" value="Unplaced"/>
</dbReference>
<evidence type="ECO:0000313" key="4">
    <source>
        <dbReference type="Proteomes" id="UP000035682"/>
    </source>
</evidence>
<feature type="domain" description="T20D4.11-like" evidence="2">
    <location>
        <begin position="37"/>
        <end position="206"/>
    </location>
</feature>
<dbReference type="CTD" id="36381914"/>
<keyword evidence="1" id="KW-0472">Membrane</keyword>
<dbReference type="PANTHER" id="PTHR37431:SF6">
    <property type="entry name" value="PROTEIN CBG06927"/>
    <property type="match status" value="1"/>
</dbReference>
<dbReference type="WBParaSite" id="SRAE_2000419200.1">
    <property type="protein sequence ID" value="SRAE_2000419200.1"/>
    <property type="gene ID" value="WBGene00264421"/>
</dbReference>
<organism evidence="3">
    <name type="scientific">Strongyloides ratti</name>
    <name type="common">Parasitic roundworm</name>
    <dbReference type="NCBI Taxonomy" id="34506"/>
    <lineage>
        <taxon>Eukaryota</taxon>
        <taxon>Metazoa</taxon>
        <taxon>Ecdysozoa</taxon>
        <taxon>Nematoda</taxon>
        <taxon>Chromadorea</taxon>
        <taxon>Rhabditida</taxon>
        <taxon>Tylenchina</taxon>
        <taxon>Panagrolaimomorpha</taxon>
        <taxon>Strongyloidoidea</taxon>
        <taxon>Strongyloididae</taxon>
        <taxon>Strongyloides</taxon>
    </lineage>
</organism>
<gene>
    <name evidence="3 5 6" type="ORF">SRAE_2000419200</name>
</gene>
<evidence type="ECO:0000313" key="3">
    <source>
        <dbReference type="EMBL" id="CEF69544.1"/>
    </source>
</evidence>
<dbReference type="Pfam" id="PF01579">
    <property type="entry name" value="DUF19"/>
    <property type="match status" value="1"/>
</dbReference>
<keyword evidence="4" id="KW-1185">Reference proteome</keyword>
<evidence type="ECO:0000256" key="1">
    <source>
        <dbReference type="SAM" id="Phobius"/>
    </source>
</evidence>
<accession>A0A090MZU5</accession>
<keyword evidence="1" id="KW-1133">Transmembrane helix</keyword>
<protein>
    <submittedName>
        <fullName evidence="5">DUF19 domain-containing protein</fullName>
    </submittedName>
</protein>
<dbReference type="GeneID" id="36381914"/>
<dbReference type="OrthoDB" id="5819415at2759"/>
<dbReference type="PANTHER" id="PTHR37431">
    <property type="entry name" value="PROTEIN CBG06927"/>
    <property type="match status" value="1"/>
</dbReference>
<reference evidence="3 4" key="1">
    <citation type="submission" date="2014-09" db="EMBL/GenBank/DDBJ databases">
        <authorList>
            <person name="Martin A.A."/>
        </authorList>
    </citation>
    <scope>NUCLEOTIDE SEQUENCE</scope>
    <source>
        <strain evidence="4">ED321</strain>
        <strain evidence="3">ED321 Heterogonic</strain>
    </source>
</reference>
<dbReference type="EMBL" id="LN609529">
    <property type="protein sequence ID" value="CEF69544.1"/>
    <property type="molecule type" value="Genomic_DNA"/>
</dbReference>
<evidence type="ECO:0000313" key="6">
    <source>
        <dbReference type="WormBase" id="SRAE_2000419200"/>
    </source>
</evidence>
<reference evidence="5" key="2">
    <citation type="submission" date="2020-12" db="UniProtKB">
        <authorList>
            <consortium name="WormBaseParasite"/>
        </authorList>
    </citation>
    <scope>IDENTIFICATION</scope>
</reference>
<dbReference type="RefSeq" id="XP_024508744.1">
    <property type="nucleotide sequence ID" value="XM_024643033.1"/>
</dbReference>